<dbReference type="InterPro" id="IPR025770">
    <property type="entry name" value="PPMT_MeTrfase"/>
</dbReference>
<evidence type="ECO:0000256" key="4">
    <source>
        <dbReference type="ARBA" id="ARBA00022603"/>
    </source>
</evidence>
<evidence type="ECO:0000256" key="11">
    <source>
        <dbReference type="SAM" id="MobiDB-lite"/>
    </source>
</evidence>
<dbReference type="GO" id="GO:0005789">
    <property type="term" value="C:endoplasmic reticulum membrane"/>
    <property type="evidence" value="ECO:0007669"/>
    <property type="project" value="UniProtKB-SubCell"/>
</dbReference>
<dbReference type="InterPro" id="IPR007269">
    <property type="entry name" value="ICMT_MeTrfase"/>
</dbReference>
<evidence type="ECO:0000256" key="3">
    <source>
        <dbReference type="ARBA" id="ARBA00012151"/>
    </source>
</evidence>
<keyword evidence="6 10" id="KW-0949">S-adenosyl-L-methionine</keyword>
<keyword evidence="7 10" id="KW-0812">Transmembrane</keyword>
<comment type="subcellular location">
    <subcellularLocation>
        <location evidence="10">Endoplasmic reticulum membrane</location>
        <topology evidence="10">Multi-pass membrane protein</topology>
    </subcellularLocation>
    <subcellularLocation>
        <location evidence="1">Membrane</location>
        <topology evidence="1">Multi-pass membrane protein</topology>
    </subcellularLocation>
</comment>
<gene>
    <name evidence="12" type="primary">STE14</name>
    <name evidence="12" type="ORF">OC846_000698</name>
</gene>
<feature type="compositionally biased region" description="Low complexity" evidence="11">
    <location>
        <begin position="1"/>
        <end position="31"/>
    </location>
</feature>
<organism evidence="12 13">
    <name type="scientific">Tilletia horrida</name>
    <dbReference type="NCBI Taxonomy" id="155126"/>
    <lineage>
        <taxon>Eukaryota</taxon>
        <taxon>Fungi</taxon>
        <taxon>Dikarya</taxon>
        <taxon>Basidiomycota</taxon>
        <taxon>Ustilaginomycotina</taxon>
        <taxon>Exobasidiomycetes</taxon>
        <taxon>Tilletiales</taxon>
        <taxon>Tilletiaceae</taxon>
        <taxon>Tilletia</taxon>
    </lineage>
</organism>
<proteinExistence type="inferred from homology"/>
<dbReference type="GO" id="GO:0032259">
    <property type="term" value="P:methylation"/>
    <property type="evidence" value="ECO:0007669"/>
    <property type="project" value="UniProtKB-KW"/>
</dbReference>
<evidence type="ECO:0000256" key="6">
    <source>
        <dbReference type="ARBA" id="ARBA00022691"/>
    </source>
</evidence>
<feature type="transmembrane region" description="Helical" evidence="10">
    <location>
        <begin position="53"/>
        <end position="80"/>
    </location>
</feature>
<feature type="transmembrane region" description="Helical" evidence="10">
    <location>
        <begin position="157"/>
        <end position="177"/>
    </location>
</feature>
<evidence type="ECO:0000256" key="7">
    <source>
        <dbReference type="ARBA" id="ARBA00022692"/>
    </source>
</evidence>
<comment type="similarity">
    <text evidence="2 10">Belongs to the class VI-like SAM-binding methyltransferase superfamily. Isoprenylcysteine carboxyl methyltransferase family.</text>
</comment>
<evidence type="ECO:0000256" key="5">
    <source>
        <dbReference type="ARBA" id="ARBA00022679"/>
    </source>
</evidence>
<keyword evidence="8 10" id="KW-1133">Transmembrane helix</keyword>
<evidence type="ECO:0000256" key="9">
    <source>
        <dbReference type="ARBA" id="ARBA00023136"/>
    </source>
</evidence>
<keyword evidence="10" id="KW-0256">Endoplasmic reticulum</keyword>
<name>A0AAN6JTL9_9BASI</name>
<dbReference type="PROSITE" id="PS51564">
    <property type="entry name" value="SAM_ICMT"/>
    <property type="match status" value="1"/>
</dbReference>
<comment type="caution">
    <text evidence="12">The sequence shown here is derived from an EMBL/GenBank/DDBJ whole genome shotgun (WGS) entry which is preliminary data.</text>
</comment>
<sequence length="304" mass="33314">MSSISSPTGSWSPPAHQSSSAPLSSPHSSSHAPRRTLLTPTATDSIPPHLSGAALAIALTSFGLGALASMTFFPSLLALLKQVMSAPISASESGFRIWPTLHCSSTSSALPSLPWQISQFGIYLGAWAIFHMLEFVITARYNPTRLFTDSFLLQNGIAYHMAHGGAVIEFLIEGLFFPCMKQPSALTFIGLALMLIGQSARSLAMVHAGNSFSHQVAAYKREDHVLVTTGIYSICRHPSYFGFFYWALGTQLMLANPVGTFVFAGVLYRFFSSRIRQEEIFLVRFFGKAYEDYRSRVPTLLPFI</sequence>
<dbReference type="EMBL" id="JAPDMZ010000008">
    <property type="protein sequence ID" value="KAK0557052.1"/>
    <property type="molecule type" value="Genomic_DNA"/>
</dbReference>
<evidence type="ECO:0000256" key="10">
    <source>
        <dbReference type="RuleBase" id="RU362022"/>
    </source>
</evidence>
<feature type="region of interest" description="Disordered" evidence="11">
    <location>
        <begin position="1"/>
        <end position="35"/>
    </location>
</feature>
<keyword evidence="5 12" id="KW-0808">Transferase</keyword>
<keyword evidence="13" id="KW-1185">Reference proteome</keyword>
<evidence type="ECO:0000256" key="2">
    <source>
        <dbReference type="ARBA" id="ARBA00009140"/>
    </source>
</evidence>
<evidence type="ECO:0000313" key="12">
    <source>
        <dbReference type="EMBL" id="KAK0557052.1"/>
    </source>
</evidence>
<accession>A0AAN6JTL9</accession>
<dbReference type="EC" id="2.1.1.100" evidence="3 10"/>
<reference evidence="12" key="1">
    <citation type="journal article" date="2023" name="PhytoFront">
        <title>Draft Genome Resources of Seven Strains of Tilletia horrida, Causal Agent of Kernel Smut of Rice.</title>
        <authorList>
            <person name="Khanal S."/>
            <person name="Antony Babu S."/>
            <person name="Zhou X.G."/>
        </authorList>
    </citation>
    <scope>NUCLEOTIDE SEQUENCE</scope>
    <source>
        <strain evidence="12">TX6</strain>
    </source>
</reference>
<feature type="transmembrane region" description="Helical" evidence="10">
    <location>
        <begin position="120"/>
        <end position="137"/>
    </location>
</feature>
<dbReference type="PANTHER" id="PTHR12714">
    <property type="entry name" value="PROTEIN-S ISOPRENYLCYSTEINE O-METHYLTRANSFERASE"/>
    <property type="match status" value="1"/>
</dbReference>
<comment type="catalytic activity">
    <reaction evidence="10">
        <text>[protein]-C-terminal S-[(2E,6E)-farnesyl]-L-cysteine + S-adenosyl-L-methionine = [protein]-C-terminal S-[(2E,6E)-farnesyl]-L-cysteine methyl ester + S-adenosyl-L-homocysteine</text>
        <dbReference type="Rhea" id="RHEA:21672"/>
        <dbReference type="Rhea" id="RHEA-COMP:12125"/>
        <dbReference type="Rhea" id="RHEA-COMP:12126"/>
        <dbReference type="ChEBI" id="CHEBI:57856"/>
        <dbReference type="ChEBI" id="CHEBI:59789"/>
        <dbReference type="ChEBI" id="CHEBI:90510"/>
        <dbReference type="ChEBI" id="CHEBI:90511"/>
        <dbReference type="EC" id="2.1.1.100"/>
    </reaction>
</comment>
<evidence type="ECO:0000256" key="1">
    <source>
        <dbReference type="ARBA" id="ARBA00004141"/>
    </source>
</evidence>
<dbReference type="Proteomes" id="UP001176517">
    <property type="component" value="Unassembled WGS sequence"/>
</dbReference>
<evidence type="ECO:0000313" key="13">
    <source>
        <dbReference type="Proteomes" id="UP001176517"/>
    </source>
</evidence>
<dbReference type="AlphaFoldDB" id="A0AAN6JTL9"/>
<dbReference type="PANTHER" id="PTHR12714:SF9">
    <property type="entry name" value="PROTEIN-S-ISOPRENYLCYSTEINE O-METHYLTRANSFERASE"/>
    <property type="match status" value="1"/>
</dbReference>
<protein>
    <recommendedName>
        <fullName evidence="3 10">Protein-S-isoprenylcysteine O-methyltransferase</fullName>
        <ecNumber evidence="3 10">2.1.1.100</ecNumber>
    </recommendedName>
</protein>
<feature type="transmembrane region" description="Helical" evidence="10">
    <location>
        <begin position="184"/>
        <end position="204"/>
    </location>
</feature>
<keyword evidence="9 10" id="KW-0472">Membrane</keyword>
<feature type="transmembrane region" description="Helical" evidence="10">
    <location>
        <begin position="243"/>
        <end position="268"/>
    </location>
</feature>
<dbReference type="GO" id="GO:0004671">
    <property type="term" value="F:protein C-terminal S-isoprenylcysteine carboxyl O-methyltransferase activity"/>
    <property type="evidence" value="ECO:0007669"/>
    <property type="project" value="UniProtKB-EC"/>
</dbReference>
<dbReference type="Gene3D" id="1.20.120.1630">
    <property type="match status" value="1"/>
</dbReference>
<dbReference type="Pfam" id="PF04140">
    <property type="entry name" value="ICMT"/>
    <property type="match status" value="1"/>
</dbReference>
<evidence type="ECO:0000256" key="8">
    <source>
        <dbReference type="ARBA" id="ARBA00022989"/>
    </source>
</evidence>
<keyword evidence="4 10" id="KW-0489">Methyltransferase</keyword>